<keyword evidence="6 7" id="KW-0472">Membrane</keyword>
<dbReference type="RefSeq" id="WP_077447902.1">
    <property type="nucleotide sequence ID" value="NZ_FUGD01000049.1"/>
</dbReference>
<organism evidence="9 10">
    <name type="scientific">Psychrobacter pasteurii</name>
    <dbReference type="NCBI Taxonomy" id="1945520"/>
    <lineage>
        <taxon>Bacteria</taxon>
        <taxon>Pseudomonadati</taxon>
        <taxon>Pseudomonadota</taxon>
        <taxon>Gammaproteobacteria</taxon>
        <taxon>Moraxellales</taxon>
        <taxon>Moraxellaceae</taxon>
        <taxon>Psychrobacter</taxon>
    </lineage>
</organism>
<dbReference type="AlphaFoldDB" id="A0A1R4EDH1"/>
<dbReference type="GO" id="GO:0016020">
    <property type="term" value="C:membrane"/>
    <property type="evidence" value="ECO:0007669"/>
    <property type="project" value="UniProtKB-SubCell"/>
</dbReference>
<dbReference type="SUPFAM" id="SSF144091">
    <property type="entry name" value="Rhomboid-like"/>
    <property type="match status" value="1"/>
</dbReference>
<feature type="domain" description="Peptidase S54 rhomboid" evidence="8">
    <location>
        <begin position="57"/>
        <end position="204"/>
    </location>
</feature>
<dbReference type="PANTHER" id="PTHR43731:SF14">
    <property type="entry name" value="PRESENILIN-ASSOCIATED RHOMBOID-LIKE PROTEIN, MITOCHONDRIAL"/>
    <property type="match status" value="1"/>
</dbReference>
<dbReference type="InterPro" id="IPR050925">
    <property type="entry name" value="Rhomboid_protease_S54"/>
</dbReference>
<dbReference type="EMBL" id="FUGD01000049">
    <property type="protein sequence ID" value="SJM36499.1"/>
    <property type="molecule type" value="Genomic_DNA"/>
</dbReference>
<protein>
    <submittedName>
        <fullName evidence="9">Rhomboid protease AarA</fullName>
        <ecNumber evidence="9">3.4.21.105</ecNumber>
    </submittedName>
</protein>
<dbReference type="Proteomes" id="UP000188169">
    <property type="component" value="Unassembled WGS sequence"/>
</dbReference>
<dbReference type="GO" id="GO:0006508">
    <property type="term" value="P:proteolysis"/>
    <property type="evidence" value="ECO:0007669"/>
    <property type="project" value="UniProtKB-KW"/>
</dbReference>
<dbReference type="OrthoDB" id="9778341at2"/>
<evidence type="ECO:0000313" key="9">
    <source>
        <dbReference type="EMBL" id="SJM36499.1"/>
    </source>
</evidence>
<dbReference type="InterPro" id="IPR035952">
    <property type="entry name" value="Rhomboid-like_sf"/>
</dbReference>
<dbReference type="Gene3D" id="1.20.1540.10">
    <property type="entry name" value="Rhomboid-like"/>
    <property type="match status" value="1"/>
</dbReference>
<comment type="subcellular location">
    <subcellularLocation>
        <location evidence="1">Membrane</location>
        <topology evidence="1">Multi-pass membrane protein</topology>
    </subcellularLocation>
</comment>
<feature type="transmembrane region" description="Helical" evidence="7">
    <location>
        <begin position="192"/>
        <end position="211"/>
    </location>
</feature>
<feature type="transmembrane region" description="Helical" evidence="7">
    <location>
        <begin position="65"/>
        <end position="85"/>
    </location>
</feature>
<feature type="transmembrane region" description="Helical" evidence="7">
    <location>
        <begin position="12"/>
        <end position="32"/>
    </location>
</feature>
<dbReference type="EC" id="3.4.21.105" evidence="9"/>
<keyword evidence="5 7" id="KW-1133">Transmembrane helix</keyword>
<evidence type="ECO:0000256" key="6">
    <source>
        <dbReference type="ARBA" id="ARBA00023136"/>
    </source>
</evidence>
<dbReference type="PANTHER" id="PTHR43731">
    <property type="entry name" value="RHOMBOID PROTEASE"/>
    <property type="match status" value="1"/>
</dbReference>
<name>A0A1R4EDH1_9GAMM</name>
<keyword evidence="10" id="KW-1185">Reference proteome</keyword>
<evidence type="ECO:0000256" key="3">
    <source>
        <dbReference type="ARBA" id="ARBA00022692"/>
    </source>
</evidence>
<keyword evidence="9" id="KW-0645">Protease</keyword>
<keyword evidence="4 9" id="KW-0378">Hydrolase</keyword>
<accession>A0A1R4EDH1</accession>
<feature type="transmembrane region" description="Helical" evidence="7">
    <location>
        <begin position="126"/>
        <end position="147"/>
    </location>
</feature>
<dbReference type="Pfam" id="PF01694">
    <property type="entry name" value="Rhomboid"/>
    <property type="match status" value="1"/>
</dbReference>
<comment type="similarity">
    <text evidence="2">Belongs to the peptidase S54 family.</text>
</comment>
<feature type="transmembrane region" description="Helical" evidence="7">
    <location>
        <begin position="218"/>
        <end position="239"/>
    </location>
</feature>
<evidence type="ECO:0000256" key="4">
    <source>
        <dbReference type="ARBA" id="ARBA00022801"/>
    </source>
</evidence>
<dbReference type="InterPro" id="IPR022764">
    <property type="entry name" value="Peptidase_S54_rhomboid_dom"/>
</dbReference>
<sequence>MPITTLFSRAPVTVLLLLSFVGLFIIQIATGVDINEPSLESLIQWGANALPYTIGYEPWRLVSSGFLHIGLMHLLFNCFAMYYFGQVAEVTFGSVKFLLLFLLSVVGGNLLNNYVTWWQIFHNDGAPGISAGASGGIMGIGMALLMVELLKKTLLNFPAKGGNPQLKSLAIIMGINLMYGFAVPGIDNAGHIGGALTGAVLAVGIMLGYRYSAHSNKLSFTALPWLIFAIIALIFYKLWLDLHLQIGL</sequence>
<proteinExistence type="inferred from homology"/>
<keyword evidence="3 7" id="KW-0812">Transmembrane</keyword>
<evidence type="ECO:0000313" key="10">
    <source>
        <dbReference type="Proteomes" id="UP000188169"/>
    </source>
</evidence>
<evidence type="ECO:0000256" key="7">
    <source>
        <dbReference type="SAM" id="Phobius"/>
    </source>
</evidence>
<evidence type="ECO:0000259" key="8">
    <source>
        <dbReference type="Pfam" id="PF01694"/>
    </source>
</evidence>
<reference evidence="10" key="1">
    <citation type="submission" date="2017-02" db="EMBL/GenBank/DDBJ databases">
        <authorList>
            <person name="Mornico D."/>
        </authorList>
    </citation>
    <scope>NUCLEOTIDE SEQUENCE [LARGE SCALE GENOMIC DNA]</scope>
</reference>
<dbReference type="GO" id="GO:0004252">
    <property type="term" value="F:serine-type endopeptidase activity"/>
    <property type="evidence" value="ECO:0007669"/>
    <property type="project" value="InterPro"/>
</dbReference>
<evidence type="ECO:0000256" key="2">
    <source>
        <dbReference type="ARBA" id="ARBA00009045"/>
    </source>
</evidence>
<evidence type="ECO:0000256" key="1">
    <source>
        <dbReference type="ARBA" id="ARBA00004141"/>
    </source>
</evidence>
<dbReference type="STRING" id="1945520.A1019T_00460"/>
<feature type="transmembrane region" description="Helical" evidence="7">
    <location>
        <begin position="97"/>
        <end position="120"/>
    </location>
</feature>
<gene>
    <name evidence="9" type="primary">aarA</name>
    <name evidence="9" type="ORF">A1019T_00460</name>
</gene>
<evidence type="ECO:0000256" key="5">
    <source>
        <dbReference type="ARBA" id="ARBA00022989"/>
    </source>
</evidence>
<feature type="transmembrane region" description="Helical" evidence="7">
    <location>
        <begin position="168"/>
        <end position="186"/>
    </location>
</feature>